<dbReference type="Proteomes" id="UP000886523">
    <property type="component" value="Unassembled WGS sequence"/>
</dbReference>
<gene>
    <name evidence="2" type="ORF">BS47DRAFT_1487563</name>
</gene>
<feature type="region of interest" description="Disordered" evidence="1">
    <location>
        <begin position="374"/>
        <end position="420"/>
    </location>
</feature>
<feature type="compositionally biased region" description="Polar residues" evidence="1">
    <location>
        <begin position="476"/>
        <end position="487"/>
    </location>
</feature>
<feature type="region of interest" description="Disordered" evidence="1">
    <location>
        <begin position="319"/>
        <end position="346"/>
    </location>
</feature>
<protein>
    <submittedName>
        <fullName evidence="2">Uncharacterized protein</fullName>
    </submittedName>
</protein>
<dbReference type="OrthoDB" id="2534923at2759"/>
<feature type="region of interest" description="Disordered" evidence="1">
    <location>
        <begin position="658"/>
        <end position="692"/>
    </location>
</feature>
<proteinExistence type="predicted"/>
<feature type="region of interest" description="Disordered" evidence="1">
    <location>
        <begin position="476"/>
        <end position="525"/>
    </location>
</feature>
<reference evidence="2" key="1">
    <citation type="journal article" date="2020" name="Nat. Commun.">
        <title>Large-scale genome sequencing of mycorrhizal fungi provides insights into the early evolution of symbiotic traits.</title>
        <authorList>
            <person name="Miyauchi S."/>
            <person name="Kiss E."/>
            <person name="Kuo A."/>
            <person name="Drula E."/>
            <person name="Kohler A."/>
            <person name="Sanchez-Garcia M."/>
            <person name="Morin E."/>
            <person name="Andreopoulos B."/>
            <person name="Barry K.W."/>
            <person name="Bonito G."/>
            <person name="Buee M."/>
            <person name="Carver A."/>
            <person name="Chen C."/>
            <person name="Cichocki N."/>
            <person name="Clum A."/>
            <person name="Culley D."/>
            <person name="Crous P.W."/>
            <person name="Fauchery L."/>
            <person name="Girlanda M."/>
            <person name="Hayes R.D."/>
            <person name="Keri Z."/>
            <person name="LaButti K."/>
            <person name="Lipzen A."/>
            <person name="Lombard V."/>
            <person name="Magnuson J."/>
            <person name="Maillard F."/>
            <person name="Murat C."/>
            <person name="Nolan M."/>
            <person name="Ohm R.A."/>
            <person name="Pangilinan J."/>
            <person name="Pereira M.F."/>
            <person name="Perotto S."/>
            <person name="Peter M."/>
            <person name="Pfister S."/>
            <person name="Riley R."/>
            <person name="Sitrit Y."/>
            <person name="Stielow J.B."/>
            <person name="Szollosi G."/>
            <person name="Zifcakova L."/>
            <person name="Stursova M."/>
            <person name="Spatafora J.W."/>
            <person name="Tedersoo L."/>
            <person name="Vaario L.M."/>
            <person name="Yamada A."/>
            <person name="Yan M."/>
            <person name="Wang P."/>
            <person name="Xu J."/>
            <person name="Bruns T."/>
            <person name="Baldrian P."/>
            <person name="Vilgalys R."/>
            <person name="Dunand C."/>
            <person name="Henrissat B."/>
            <person name="Grigoriev I.V."/>
            <person name="Hibbett D."/>
            <person name="Nagy L.G."/>
            <person name="Martin F.M."/>
        </authorList>
    </citation>
    <scope>NUCLEOTIDE SEQUENCE</scope>
    <source>
        <strain evidence="2">UP504</strain>
    </source>
</reference>
<feature type="compositionally biased region" description="Polar residues" evidence="1">
    <location>
        <begin position="511"/>
        <end position="522"/>
    </location>
</feature>
<feature type="compositionally biased region" description="Low complexity" evidence="1">
    <location>
        <begin position="398"/>
        <end position="408"/>
    </location>
</feature>
<evidence type="ECO:0000313" key="2">
    <source>
        <dbReference type="EMBL" id="KAF9510228.1"/>
    </source>
</evidence>
<evidence type="ECO:0000313" key="3">
    <source>
        <dbReference type="Proteomes" id="UP000886523"/>
    </source>
</evidence>
<dbReference type="AlphaFoldDB" id="A0A9P6AQW4"/>
<accession>A0A9P6AQW4</accession>
<keyword evidence="3" id="KW-1185">Reference proteome</keyword>
<feature type="region of interest" description="Disordered" evidence="1">
    <location>
        <begin position="713"/>
        <end position="738"/>
    </location>
</feature>
<feature type="compositionally biased region" description="Low complexity" evidence="1">
    <location>
        <begin position="666"/>
        <end position="692"/>
    </location>
</feature>
<comment type="caution">
    <text evidence="2">The sequence shown here is derived from an EMBL/GenBank/DDBJ whole genome shotgun (WGS) entry which is preliminary data.</text>
</comment>
<organism evidence="2 3">
    <name type="scientific">Hydnum rufescens UP504</name>
    <dbReference type="NCBI Taxonomy" id="1448309"/>
    <lineage>
        <taxon>Eukaryota</taxon>
        <taxon>Fungi</taxon>
        <taxon>Dikarya</taxon>
        <taxon>Basidiomycota</taxon>
        <taxon>Agaricomycotina</taxon>
        <taxon>Agaricomycetes</taxon>
        <taxon>Cantharellales</taxon>
        <taxon>Hydnaceae</taxon>
        <taxon>Hydnum</taxon>
    </lineage>
</organism>
<sequence length="738" mass="80309">MSQSSPSIPAVAAYRAPAHKHAHHLHSIPPREKTARKLILDHMLYLHAHARFIQARSELGMARPGATHLDDTEDVQALTFGVTGMDRHKSNSVDKFRFCPHVDLELAREQRAAAEGMEKVLSSLLIQNGDLNDRSDHTGSGGRPLPSGIRLRLALSALINDFFARDVHVFEQDDPPDEALHASPSDSLETPMSIASIISDPPFPPNGYPHTPISVPALPYPFLDLYPLHPSRPGSHSPWALDPMATSLRPTSASASSPSRSHAPHVWKAVGRSRELYNAGIKRRRSICVRHLTPLDECPQLCVHAAAYTSREPRQALTNIGTGLSHSGPPLRRRRRLGTGGISSAGGTGARMADLLPRFLKLSALVARELGSEMRGEQQEIYDEEPSPRDQLATNQRSSSTPSPTVTPIHSDPISTTGDARPTREWYALLSGIVTRAVLEGYLGKGWLGPDSLEVLFGLGIGVDWNTLDHIDHRQASNTTRSGSSAASPDPLRAGTPRVQDDINENDDNDGSNSTETRSTSWFGEDDMQFELDSMPTLADAAKILFGRGTPANATTSYTPAPSAPPYGFATTRWSPTFTRPGIEGGDPEWEWEMSERIAEFSTIAPQTPDLMSHLNELSARYPPEPIERAGVRFCEAVANWRGTPELEVYKSKVRIPAPSSVMNGPSTATFSPPRSASTSTSVASTSPTPTMTSNTPNIFSYFAIPGRVKLSGVPSSRKRPRDDIIPSALTGSVKRRM</sequence>
<dbReference type="EMBL" id="MU129020">
    <property type="protein sequence ID" value="KAF9510228.1"/>
    <property type="molecule type" value="Genomic_DNA"/>
</dbReference>
<name>A0A9P6AQW4_9AGAM</name>
<evidence type="ECO:0000256" key="1">
    <source>
        <dbReference type="SAM" id="MobiDB-lite"/>
    </source>
</evidence>